<reference evidence="1" key="1">
    <citation type="submission" date="2020-08" db="EMBL/GenBank/DDBJ databases">
        <title>Genome public.</title>
        <authorList>
            <person name="Liu C."/>
            <person name="Sun Q."/>
        </authorList>
    </citation>
    <scope>NUCLEOTIDE SEQUENCE</scope>
    <source>
        <strain evidence="1">NSJ-12</strain>
    </source>
</reference>
<proteinExistence type="predicted"/>
<sequence>MKPRYATVLDVAPGKGVKIKIDGPDEQEVDIYYNSLAQVNRGDRVYIDYSSGSIIIIGKLLY</sequence>
<gene>
    <name evidence="1" type="ORF">H8718_16180</name>
</gene>
<protein>
    <submittedName>
        <fullName evidence="1">Uncharacterized protein</fullName>
    </submittedName>
</protein>
<dbReference type="Proteomes" id="UP000655830">
    <property type="component" value="Unassembled WGS sequence"/>
</dbReference>
<dbReference type="EMBL" id="JACRSY010000036">
    <property type="protein sequence ID" value="MBC8581055.1"/>
    <property type="molecule type" value="Genomic_DNA"/>
</dbReference>
<evidence type="ECO:0000313" key="1">
    <source>
        <dbReference type="EMBL" id="MBC8581055.1"/>
    </source>
</evidence>
<name>A0A926EM95_9FIRM</name>
<evidence type="ECO:0000313" key="2">
    <source>
        <dbReference type="Proteomes" id="UP000655830"/>
    </source>
</evidence>
<dbReference type="RefSeq" id="WP_249333771.1">
    <property type="nucleotide sequence ID" value="NZ_JACRSY010000036.1"/>
</dbReference>
<keyword evidence="2" id="KW-1185">Reference proteome</keyword>
<comment type="caution">
    <text evidence="1">The sequence shown here is derived from an EMBL/GenBank/DDBJ whole genome shotgun (WGS) entry which is preliminary data.</text>
</comment>
<organism evidence="1 2">
    <name type="scientific">Zhenhengia yiwuensis</name>
    <dbReference type="NCBI Taxonomy" id="2763666"/>
    <lineage>
        <taxon>Bacteria</taxon>
        <taxon>Bacillati</taxon>
        <taxon>Bacillota</taxon>
        <taxon>Clostridia</taxon>
        <taxon>Lachnospirales</taxon>
        <taxon>Lachnospiraceae</taxon>
        <taxon>Zhenhengia</taxon>
    </lineage>
</organism>
<accession>A0A926EM95</accession>
<dbReference type="AlphaFoldDB" id="A0A926EM95"/>